<accession>A0A160IM92</accession>
<dbReference type="EMBL" id="CP015378">
    <property type="protein sequence ID" value="ANC77448.1"/>
    <property type="molecule type" value="Genomic_DNA"/>
</dbReference>
<dbReference type="KEGG" id="fpn:ABE65_011820"/>
<dbReference type="Proteomes" id="UP000076623">
    <property type="component" value="Chromosome"/>
</dbReference>
<dbReference type="AlphaFoldDB" id="A0A160IM92"/>
<evidence type="ECO:0000313" key="2">
    <source>
        <dbReference type="Proteomes" id="UP000076623"/>
    </source>
</evidence>
<proteinExistence type="predicted"/>
<evidence type="ECO:0000313" key="1">
    <source>
        <dbReference type="EMBL" id="ANC77448.1"/>
    </source>
</evidence>
<dbReference type="RefSeq" id="WP_066395092.1">
    <property type="nucleotide sequence ID" value="NZ_CP015378.1"/>
</dbReference>
<protein>
    <submittedName>
        <fullName evidence="1">Uncharacterized protein</fullName>
    </submittedName>
</protein>
<sequence length="83" mass="9909">MINYLHLKAGDRDLSRFYVRRSLSQLVQGAKKLAQEAFEEYENEYIRNFIKLLNNQNTTLSYLEQLKDKILKRIIAEDIEDTQ</sequence>
<keyword evidence="2" id="KW-1185">Reference proteome</keyword>
<organism evidence="1 2">
    <name type="scientific">Fictibacillus phosphorivorans</name>
    <dbReference type="NCBI Taxonomy" id="1221500"/>
    <lineage>
        <taxon>Bacteria</taxon>
        <taxon>Bacillati</taxon>
        <taxon>Bacillota</taxon>
        <taxon>Bacilli</taxon>
        <taxon>Bacillales</taxon>
        <taxon>Fictibacillaceae</taxon>
        <taxon>Fictibacillus</taxon>
    </lineage>
</organism>
<gene>
    <name evidence="1" type="ORF">ABE65_011820</name>
</gene>
<reference evidence="1 2" key="1">
    <citation type="submission" date="2016-04" db="EMBL/GenBank/DDBJ databases">
        <title>Complete genome sequence of Fictibacillus phosphorivorans G25-29, a strain toxic to nematodes.</title>
        <authorList>
            <person name="Zheng Z."/>
        </authorList>
    </citation>
    <scope>NUCLEOTIDE SEQUENCE [LARGE SCALE GENOMIC DNA]</scope>
    <source>
        <strain evidence="1 2">G25-29</strain>
    </source>
</reference>
<name>A0A160IM92_9BACL</name>